<dbReference type="RefSeq" id="XP_046061272.1">
    <property type="nucleotide sequence ID" value="XM_046205315.1"/>
</dbReference>
<dbReference type="GeneID" id="70236222"/>
<evidence type="ECO:0000313" key="2">
    <source>
        <dbReference type="EMBL" id="KAH3666068.1"/>
    </source>
</evidence>
<dbReference type="Proteomes" id="UP000769157">
    <property type="component" value="Unassembled WGS sequence"/>
</dbReference>
<keyword evidence="1" id="KW-0472">Membrane</keyword>
<dbReference type="OrthoDB" id="5596576at2759"/>
<feature type="transmembrane region" description="Helical" evidence="1">
    <location>
        <begin position="27"/>
        <end position="47"/>
    </location>
</feature>
<proteinExistence type="predicted"/>
<keyword evidence="1" id="KW-0812">Transmembrane</keyword>
<reference evidence="2" key="1">
    <citation type="journal article" date="2021" name="Open Biol.">
        <title>Shared evolutionary footprints suggest mitochondrial oxidative damage underlies multiple complex I losses in fungi.</title>
        <authorList>
            <person name="Schikora-Tamarit M.A."/>
            <person name="Marcet-Houben M."/>
            <person name="Nosek J."/>
            <person name="Gabaldon T."/>
        </authorList>
    </citation>
    <scope>NUCLEOTIDE SEQUENCE</scope>
    <source>
        <strain evidence="2">CBS6075</strain>
    </source>
</reference>
<name>A0A9P8P589_9ASCO</name>
<dbReference type="EMBL" id="JAEUBE010000295">
    <property type="protein sequence ID" value="KAH3666068.1"/>
    <property type="molecule type" value="Genomic_DNA"/>
</dbReference>
<keyword evidence="1" id="KW-1133">Transmembrane helix</keyword>
<evidence type="ECO:0000313" key="3">
    <source>
        <dbReference type="Proteomes" id="UP000769157"/>
    </source>
</evidence>
<organism evidence="2 3">
    <name type="scientific">Ogataea philodendri</name>
    <dbReference type="NCBI Taxonomy" id="1378263"/>
    <lineage>
        <taxon>Eukaryota</taxon>
        <taxon>Fungi</taxon>
        <taxon>Dikarya</taxon>
        <taxon>Ascomycota</taxon>
        <taxon>Saccharomycotina</taxon>
        <taxon>Pichiomycetes</taxon>
        <taxon>Pichiales</taxon>
        <taxon>Pichiaceae</taxon>
        <taxon>Ogataea</taxon>
    </lineage>
</organism>
<evidence type="ECO:0000256" key="1">
    <source>
        <dbReference type="SAM" id="Phobius"/>
    </source>
</evidence>
<comment type="caution">
    <text evidence="2">The sequence shown here is derived from an EMBL/GenBank/DDBJ whole genome shotgun (WGS) entry which is preliminary data.</text>
</comment>
<gene>
    <name evidence="2" type="ORF">OGAPHI_004257</name>
</gene>
<sequence length="214" mass="23716">MSESTPLLPTQGSSSKRSKWRALRLDVYIPIIIICTFFLTAAITFTARVKPQLGDLVAQGTRFESDEVKFLGVDDDSGLILQVKGTNFNNYTQIEDPVGRFYFKVAGFTVRKLNLAVDELNLVVFDESKGDYKNLGVAEIAPFPVKITDKTESHLSLYMKVFPKADGVLGVIKRVLLSHDAKLRLKGDANVKVLVLNGYIPVSNLVIPLDLLIN</sequence>
<reference evidence="2" key="2">
    <citation type="submission" date="2021-01" db="EMBL/GenBank/DDBJ databases">
        <authorList>
            <person name="Schikora-Tamarit M.A."/>
        </authorList>
    </citation>
    <scope>NUCLEOTIDE SEQUENCE</scope>
    <source>
        <strain evidence="2">CBS6075</strain>
    </source>
</reference>
<protein>
    <submittedName>
        <fullName evidence="2">Uncharacterized protein</fullName>
    </submittedName>
</protein>
<dbReference type="AlphaFoldDB" id="A0A9P8P589"/>
<keyword evidence="3" id="KW-1185">Reference proteome</keyword>
<accession>A0A9P8P589</accession>